<dbReference type="eggNOG" id="KOG1543">
    <property type="taxonomic scope" value="Eukaryota"/>
</dbReference>
<dbReference type="CDD" id="cd02248">
    <property type="entry name" value="Peptidase_C1A"/>
    <property type="match status" value="1"/>
</dbReference>
<organism evidence="5 6">
    <name type="scientific">Trichomonas vaginalis (strain ATCC PRA-98 / G3)</name>
    <dbReference type="NCBI Taxonomy" id="412133"/>
    <lineage>
        <taxon>Eukaryota</taxon>
        <taxon>Metamonada</taxon>
        <taxon>Parabasalia</taxon>
        <taxon>Trichomonadida</taxon>
        <taxon>Trichomonadidae</taxon>
        <taxon>Trichomonas</taxon>
    </lineage>
</organism>
<dbReference type="MEROPS" id="C01.082"/>
<evidence type="ECO:0000256" key="2">
    <source>
        <dbReference type="ARBA" id="ARBA00023157"/>
    </source>
</evidence>
<dbReference type="AlphaFoldDB" id="A2E346"/>
<dbReference type="GO" id="GO:0005615">
    <property type="term" value="C:extracellular space"/>
    <property type="evidence" value="ECO:0000318"/>
    <property type="project" value="GO_Central"/>
</dbReference>
<name>A2E346_TRIV3</name>
<dbReference type="GO" id="GO:0004197">
    <property type="term" value="F:cysteine-type endopeptidase activity"/>
    <property type="evidence" value="ECO:0000318"/>
    <property type="project" value="GO_Central"/>
</dbReference>
<sequence length="306" mass="34923">MIERFEEKAFVGWMKETGNIFTGDEYHFRLGIWLSNKRYVQEKNRVNLGFTLALNRFAHLTENEYRSMLGYKYGHKSYPITKNIKNDVPTEIDWREQGIVNKIKNQGACGSCWAFSAIQVIESQVAKNQKQLYDLSEQNLLDCVTSCFGCGGGWSPGALEYVYEKQNSKFMLTTDYPYTAVQGTCKYDNKKAKYFGMLELAGVSRKSETELAKAVATYGPAMISIDASQHSFMLYKEGIYDEPKCSEEDLDHAVGCVGYGVEGEKDYWIVRNSWGEVWGEKGYVRMIRNKNNQCGVATEAYNVFVN</sequence>
<protein>
    <submittedName>
        <fullName evidence="5">Clan CA, family C1, cathepsin L-like cysteine peptidase</fullName>
    </submittedName>
</protein>
<dbReference type="KEGG" id="tva:4770954"/>
<dbReference type="InterPro" id="IPR013128">
    <property type="entry name" value="Peptidase_C1A"/>
</dbReference>
<dbReference type="OMA" id="AGKRYWI"/>
<dbReference type="RefSeq" id="XP_001325205.1">
    <property type="nucleotide sequence ID" value="XM_001325170.1"/>
</dbReference>
<evidence type="ECO:0000259" key="3">
    <source>
        <dbReference type="SMART" id="SM00645"/>
    </source>
</evidence>
<dbReference type="PANTHER" id="PTHR12411">
    <property type="entry name" value="CYSTEINE PROTEASE FAMILY C1-RELATED"/>
    <property type="match status" value="1"/>
</dbReference>
<dbReference type="InParanoid" id="A2E346"/>
<dbReference type="SMART" id="SM00645">
    <property type="entry name" value="Pept_C1"/>
    <property type="match status" value="1"/>
</dbReference>
<proteinExistence type="inferred from homology"/>
<feature type="domain" description="Peptidase C1A papain C-terminal" evidence="3">
    <location>
        <begin position="88"/>
        <end position="304"/>
    </location>
</feature>
<dbReference type="SMART" id="SM00848">
    <property type="entry name" value="Inhibitor_I29"/>
    <property type="match status" value="1"/>
</dbReference>
<evidence type="ECO:0000259" key="4">
    <source>
        <dbReference type="SMART" id="SM00848"/>
    </source>
</evidence>
<dbReference type="VEuPathDB" id="TrichDB:TVAGG3_0848510"/>
<keyword evidence="6" id="KW-1185">Reference proteome</keyword>
<dbReference type="Pfam" id="PF08246">
    <property type="entry name" value="Inhibitor_I29"/>
    <property type="match status" value="1"/>
</dbReference>
<dbReference type="GO" id="GO:0005764">
    <property type="term" value="C:lysosome"/>
    <property type="evidence" value="ECO:0000318"/>
    <property type="project" value="GO_Central"/>
</dbReference>
<dbReference type="PROSITE" id="PS00139">
    <property type="entry name" value="THIOL_PROTEASE_CYS"/>
    <property type="match status" value="1"/>
</dbReference>
<dbReference type="InterPro" id="IPR000668">
    <property type="entry name" value="Peptidase_C1A_C"/>
</dbReference>
<dbReference type="InterPro" id="IPR025661">
    <property type="entry name" value="Pept_asp_AS"/>
</dbReference>
<dbReference type="Pfam" id="PF00112">
    <property type="entry name" value="Peptidase_C1"/>
    <property type="match status" value="1"/>
</dbReference>
<dbReference type="Proteomes" id="UP000001542">
    <property type="component" value="Unassembled WGS sequence"/>
</dbReference>
<gene>
    <name evidence="5" type="ORF">TVAG_405280</name>
</gene>
<dbReference type="OrthoDB" id="190265at2759"/>
<dbReference type="InterPro" id="IPR039417">
    <property type="entry name" value="Peptidase_C1A_papain-like"/>
</dbReference>
<dbReference type="VEuPathDB" id="TrichDB:TVAG_405280"/>
<accession>A2E346</accession>
<reference evidence="5" key="2">
    <citation type="journal article" date="2007" name="Science">
        <title>Draft genome sequence of the sexually transmitted pathogen Trichomonas vaginalis.</title>
        <authorList>
            <person name="Carlton J.M."/>
            <person name="Hirt R.P."/>
            <person name="Silva J.C."/>
            <person name="Delcher A.L."/>
            <person name="Schatz M."/>
            <person name="Zhao Q."/>
            <person name="Wortman J.R."/>
            <person name="Bidwell S.L."/>
            <person name="Alsmark U.C.M."/>
            <person name="Besteiro S."/>
            <person name="Sicheritz-Ponten T."/>
            <person name="Noel C.J."/>
            <person name="Dacks J.B."/>
            <person name="Foster P.G."/>
            <person name="Simillion C."/>
            <person name="Van de Peer Y."/>
            <person name="Miranda-Saavedra D."/>
            <person name="Barton G.J."/>
            <person name="Westrop G.D."/>
            <person name="Mueller S."/>
            <person name="Dessi D."/>
            <person name="Fiori P.L."/>
            <person name="Ren Q."/>
            <person name="Paulsen I."/>
            <person name="Zhang H."/>
            <person name="Bastida-Corcuera F.D."/>
            <person name="Simoes-Barbosa A."/>
            <person name="Brown M.T."/>
            <person name="Hayes R.D."/>
            <person name="Mukherjee M."/>
            <person name="Okumura C.Y."/>
            <person name="Schneider R."/>
            <person name="Smith A.J."/>
            <person name="Vanacova S."/>
            <person name="Villalvazo M."/>
            <person name="Haas B.J."/>
            <person name="Pertea M."/>
            <person name="Feldblyum T.V."/>
            <person name="Utterback T.R."/>
            <person name="Shu C.L."/>
            <person name="Osoegawa K."/>
            <person name="de Jong P.J."/>
            <person name="Hrdy I."/>
            <person name="Horvathova L."/>
            <person name="Zubacova Z."/>
            <person name="Dolezal P."/>
            <person name="Malik S.B."/>
            <person name="Logsdon J.M. Jr."/>
            <person name="Henze K."/>
            <person name="Gupta A."/>
            <person name="Wang C.C."/>
            <person name="Dunne R.L."/>
            <person name="Upcroft J.A."/>
            <person name="Upcroft P."/>
            <person name="White O."/>
            <person name="Salzberg S.L."/>
            <person name="Tang P."/>
            <person name="Chiu C.-H."/>
            <person name="Lee Y.-S."/>
            <person name="Embley T.M."/>
            <person name="Coombs G.H."/>
            <person name="Mottram J.C."/>
            <person name="Tachezy J."/>
            <person name="Fraser-Liggett C.M."/>
            <person name="Johnson P.J."/>
        </authorList>
    </citation>
    <scope>NUCLEOTIDE SEQUENCE [LARGE SCALE GENOMIC DNA]</scope>
    <source>
        <strain evidence="5">G3</strain>
    </source>
</reference>
<reference evidence="5" key="1">
    <citation type="submission" date="2006-10" db="EMBL/GenBank/DDBJ databases">
        <authorList>
            <person name="Amadeo P."/>
            <person name="Zhao Q."/>
            <person name="Wortman J."/>
            <person name="Fraser-Liggett C."/>
            <person name="Carlton J."/>
        </authorList>
    </citation>
    <scope>NUCLEOTIDE SEQUENCE</scope>
    <source>
        <strain evidence="5">G3</strain>
    </source>
</reference>
<dbReference type="InterPro" id="IPR013201">
    <property type="entry name" value="Prot_inhib_I29"/>
</dbReference>
<dbReference type="PROSITE" id="PS00640">
    <property type="entry name" value="THIOL_PROTEASE_ASN"/>
    <property type="match status" value="1"/>
</dbReference>
<dbReference type="PRINTS" id="PR00705">
    <property type="entry name" value="PAPAIN"/>
</dbReference>
<dbReference type="SUPFAM" id="SSF54001">
    <property type="entry name" value="Cysteine proteinases"/>
    <property type="match status" value="1"/>
</dbReference>
<dbReference type="GO" id="GO:0051603">
    <property type="term" value="P:proteolysis involved in protein catabolic process"/>
    <property type="evidence" value="ECO:0000318"/>
    <property type="project" value="GO_Central"/>
</dbReference>
<evidence type="ECO:0000313" key="6">
    <source>
        <dbReference type="Proteomes" id="UP000001542"/>
    </source>
</evidence>
<dbReference type="InterPro" id="IPR038765">
    <property type="entry name" value="Papain-like_cys_pep_sf"/>
</dbReference>
<dbReference type="FunFam" id="3.90.70.10:FF:000039">
    <property type="entry name" value="Cysteine proteinase 2, putative"/>
    <property type="match status" value="1"/>
</dbReference>
<feature type="domain" description="Cathepsin propeptide inhibitor" evidence="4">
    <location>
        <begin position="10"/>
        <end position="65"/>
    </location>
</feature>
<dbReference type="SMR" id="A2E346"/>
<dbReference type="STRING" id="5722.A2E346"/>
<comment type="similarity">
    <text evidence="1">Belongs to the peptidase C1 family.</text>
</comment>
<keyword evidence="2" id="KW-1015">Disulfide bond</keyword>
<dbReference type="InterPro" id="IPR000169">
    <property type="entry name" value="Pept_cys_AS"/>
</dbReference>
<dbReference type="EMBL" id="DS113293">
    <property type="protein sequence ID" value="EAY12982.1"/>
    <property type="molecule type" value="Genomic_DNA"/>
</dbReference>
<evidence type="ECO:0000256" key="1">
    <source>
        <dbReference type="ARBA" id="ARBA00008455"/>
    </source>
</evidence>
<evidence type="ECO:0000313" key="5">
    <source>
        <dbReference type="EMBL" id="EAY12982.1"/>
    </source>
</evidence>
<dbReference type="Gene3D" id="3.90.70.10">
    <property type="entry name" value="Cysteine proteinases"/>
    <property type="match status" value="1"/>
</dbReference>